<dbReference type="Proteomes" id="UP000027222">
    <property type="component" value="Unassembled WGS sequence"/>
</dbReference>
<evidence type="ECO:0000313" key="1">
    <source>
        <dbReference type="EMBL" id="KDR71685.1"/>
    </source>
</evidence>
<evidence type="ECO:0000313" key="2">
    <source>
        <dbReference type="Proteomes" id="UP000027222"/>
    </source>
</evidence>
<keyword evidence="2" id="KW-1185">Reference proteome</keyword>
<dbReference type="HOGENOM" id="CLU_2038249_0_0_1"/>
<gene>
    <name evidence="1" type="ORF">GALMADRAFT_143490</name>
</gene>
<protein>
    <submittedName>
        <fullName evidence="1">Uncharacterized protein</fullName>
    </submittedName>
</protein>
<dbReference type="OrthoDB" id="3052331at2759"/>
<accession>A0A067SL50</accession>
<sequence length="121" mass="13293">MAVSGEPGTPSAPSKFYTKRAAPQATSHEWYSKAFPAVLSFGDDVPIYDVRESAFNFNKDEFDALQQFPLYRTRGSRPAPKDLPVNALVTVAHTIGSFNGDGRTLLSLNVQFVLYHGDLVV</sequence>
<reference evidence="2" key="1">
    <citation type="journal article" date="2014" name="Proc. Natl. Acad. Sci. U.S.A.">
        <title>Extensive sampling of basidiomycete genomes demonstrates inadequacy of the white-rot/brown-rot paradigm for wood decay fungi.</title>
        <authorList>
            <person name="Riley R."/>
            <person name="Salamov A.A."/>
            <person name="Brown D.W."/>
            <person name="Nagy L.G."/>
            <person name="Floudas D."/>
            <person name="Held B.W."/>
            <person name="Levasseur A."/>
            <person name="Lombard V."/>
            <person name="Morin E."/>
            <person name="Otillar R."/>
            <person name="Lindquist E.A."/>
            <person name="Sun H."/>
            <person name="LaButti K.M."/>
            <person name="Schmutz J."/>
            <person name="Jabbour D."/>
            <person name="Luo H."/>
            <person name="Baker S.E."/>
            <person name="Pisabarro A.G."/>
            <person name="Walton J.D."/>
            <person name="Blanchette R.A."/>
            <person name="Henrissat B."/>
            <person name="Martin F."/>
            <person name="Cullen D."/>
            <person name="Hibbett D.S."/>
            <person name="Grigoriev I.V."/>
        </authorList>
    </citation>
    <scope>NUCLEOTIDE SEQUENCE [LARGE SCALE GENOMIC DNA]</scope>
    <source>
        <strain evidence="2">CBS 339.88</strain>
    </source>
</reference>
<name>A0A067SL50_GALM3</name>
<dbReference type="AlphaFoldDB" id="A0A067SL50"/>
<organism evidence="1 2">
    <name type="scientific">Galerina marginata (strain CBS 339.88)</name>
    <dbReference type="NCBI Taxonomy" id="685588"/>
    <lineage>
        <taxon>Eukaryota</taxon>
        <taxon>Fungi</taxon>
        <taxon>Dikarya</taxon>
        <taxon>Basidiomycota</taxon>
        <taxon>Agaricomycotina</taxon>
        <taxon>Agaricomycetes</taxon>
        <taxon>Agaricomycetidae</taxon>
        <taxon>Agaricales</taxon>
        <taxon>Agaricineae</taxon>
        <taxon>Strophariaceae</taxon>
        <taxon>Galerina</taxon>
    </lineage>
</organism>
<dbReference type="EMBL" id="KL142391">
    <property type="protein sequence ID" value="KDR71685.1"/>
    <property type="molecule type" value="Genomic_DNA"/>
</dbReference>
<proteinExistence type="predicted"/>